<dbReference type="InterPro" id="IPR026349">
    <property type="entry name" value="CHP04255"/>
</dbReference>
<comment type="caution">
    <text evidence="1">The sequence shown here is derived from an EMBL/GenBank/DDBJ whole genome shotgun (WGS) entry which is preliminary data.</text>
</comment>
<dbReference type="Proteomes" id="UP000488506">
    <property type="component" value="Unassembled WGS sequence"/>
</dbReference>
<accession>A0A833NZZ3</accession>
<dbReference type="EMBL" id="WPAF01000010">
    <property type="protein sequence ID" value="KAF0134248.1"/>
    <property type="molecule type" value="Genomic_DNA"/>
</dbReference>
<reference evidence="1 2" key="1">
    <citation type="submission" date="2019-12" db="EMBL/GenBank/DDBJ databases">
        <authorList>
            <person name="Wolfe R."/>
            <person name="Danczak R."/>
            <person name="Wilkins M."/>
        </authorList>
    </citation>
    <scope>NUCLEOTIDE SEQUENCE [LARGE SCALE GENOMIC DNA]</scope>
    <source>
        <strain evidence="1">X2_MaxBin.013</strain>
    </source>
</reference>
<evidence type="ECO:0000313" key="1">
    <source>
        <dbReference type="EMBL" id="KAF0134248.1"/>
    </source>
</evidence>
<evidence type="ECO:0000313" key="2">
    <source>
        <dbReference type="Proteomes" id="UP000488506"/>
    </source>
</evidence>
<dbReference type="AlphaFoldDB" id="A0A833NZZ3"/>
<sequence>MVKPKNVICGTISIMGEEVLFNKPLGSAPIIEAVIGISVNRLFENKDEIKAAFDKTPLKNIYTTHKTTKIVSFQIDEKDGRTIAEDAVGFIFSKENESLFIEKNRITLSDRNKYQSFDELLKKYKYIWNEISPYIKNIENKEIIDIGIKCVNKFDLTAKDIDSETFLINPSISLRSNSTTIGKIQEFLAIHKIVSDKDKTFANVKTIMTALPSNVVKCIFEIDAHDNEKRALDFDLMESVLGTLRLFKNSIFFTNLPRADKMEQFK</sequence>
<evidence type="ECO:0008006" key="3">
    <source>
        <dbReference type="Google" id="ProtNLM"/>
    </source>
</evidence>
<protein>
    <recommendedName>
        <fullName evidence="3">TIGR04255 family protein</fullName>
    </recommendedName>
</protein>
<organism evidence="1 2">
    <name type="scientific">Candidatus Saganbacteria bacterium</name>
    <dbReference type="NCBI Taxonomy" id="2575572"/>
    <lineage>
        <taxon>Bacteria</taxon>
        <taxon>Bacillati</taxon>
        <taxon>Saganbacteria</taxon>
    </lineage>
</organism>
<dbReference type="NCBIfam" id="TIGR04255">
    <property type="entry name" value="sporadTIGR04255"/>
    <property type="match status" value="1"/>
</dbReference>
<proteinExistence type="predicted"/>
<gene>
    <name evidence="1" type="ORF">FD145_760</name>
</gene>
<name>A0A833NZZ3_UNCSA</name>